<evidence type="ECO:0000313" key="2">
    <source>
        <dbReference type="Proteomes" id="UP000324222"/>
    </source>
</evidence>
<protein>
    <submittedName>
        <fullName evidence="1">Uncharacterized protein</fullName>
    </submittedName>
</protein>
<gene>
    <name evidence="1" type="ORF">E2C01_023084</name>
</gene>
<organism evidence="1 2">
    <name type="scientific">Portunus trituberculatus</name>
    <name type="common">Swimming crab</name>
    <name type="synonym">Neptunus trituberculatus</name>
    <dbReference type="NCBI Taxonomy" id="210409"/>
    <lineage>
        <taxon>Eukaryota</taxon>
        <taxon>Metazoa</taxon>
        <taxon>Ecdysozoa</taxon>
        <taxon>Arthropoda</taxon>
        <taxon>Crustacea</taxon>
        <taxon>Multicrustacea</taxon>
        <taxon>Malacostraca</taxon>
        <taxon>Eumalacostraca</taxon>
        <taxon>Eucarida</taxon>
        <taxon>Decapoda</taxon>
        <taxon>Pleocyemata</taxon>
        <taxon>Brachyura</taxon>
        <taxon>Eubrachyura</taxon>
        <taxon>Portunoidea</taxon>
        <taxon>Portunidae</taxon>
        <taxon>Portuninae</taxon>
        <taxon>Portunus</taxon>
    </lineage>
</organism>
<accession>A0A5B7EA85</accession>
<keyword evidence="2" id="KW-1185">Reference proteome</keyword>
<evidence type="ECO:0000313" key="1">
    <source>
        <dbReference type="EMBL" id="MPC29833.1"/>
    </source>
</evidence>
<dbReference type="Proteomes" id="UP000324222">
    <property type="component" value="Unassembled WGS sequence"/>
</dbReference>
<reference evidence="1 2" key="1">
    <citation type="submission" date="2019-05" db="EMBL/GenBank/DDBJ databases">
        <title>Another draft genome of Portunus trituberculatus and its Hox gene families provides insights of decapod evolution.</title>
        <authorList>
            <person name="Jeong J.-H."/>
            <person name="Song I."/>
            <person name="Kim S."/>
            <person name="Choi T."/>
            <person name="Kim D."/>
            <person name="Ryu S."/>
            <person name="Kim W."/>
        </authorList>
    </citation>
    <scope>NUCLEOTIDE SEQUENCE [LARGE SCALE GENOMIC DNA]</scope>
    <source>
        <tissue evidence="1">Muscle</tissue>
    </source>
</reference>
<comment type="caution">
    <text evidence="1">The sequence shown here is derived from an EMBL/GenBank/DDBJ whole genome shotgun (WGS) entry which is preliminary data.</text>
</comment>
<proteinExistence type="predicted"/>
<dbReference type="EMBL" id="VSRR010002143">
    <property type="protein sequence ID" value="MPC29833.1"/>
    <property type="molecule type" value="Genomic_DNA"/>
</dbReference>
<name>A0A5B7EA85_PORTR</name>
<dbReference type="AlphaFoldDB" id="A0A5B7EA85"/>
<sequence length="66" mass="7297">MVQASCGPTTWPAAFPECGKLRQSPVAMRMFPAQLWNTSCSTTKQPCAFIHQGYQYGTLREGDANE</sequence>